<comment type="caution">
    <text evidence="1">The sequence shown here is derived from an EMBL/GenBank/DDBJ whole genome shotgun (WGS) entry which is preliminary data.</text>
</comment>
<dbReference type="Proteomes" id="UP000291286">
    <property type="component" value="Unassembled WGS sequence"/>
</dbReference>
<name>A0A4Q8LQK0_9GAMM</name>
<sequence>MARTVLMHLLRGKVESLCRRGAEVRDRLRYLGLSRQRAALRFVGLRNAAQTALAPARTPVFGAADAALGPGVNLYGYLHGQFGLGQSARQYARALLQARYPVGLHDAGIAIPHACDDRSLVPFMGGAATQPINLVFVNPDHFAQVRPALPAAAYTIGFWFWELDSIPVDWMQALDQVDEVWVATAFVERAFRRATDKPVIRIPHPIPQALELALPRSCFDLHEDAFVFLCSFDFNSSIHRKNPFAVIAAFKSAFPDPQARVQLLIKTSNGHRHPALLAELLRHAQADARVLVRDQVLNDAQLCALQRSVDAYVSLHRAEGLGLGLAETMALGKPVIATAWSGNLDFMDDENSCLVPFRLVPVQPGQYPHVQDAKWAEADTEAAAGWMARLAGSSDLARDKGQRARKTISTLMSADAAAAAMLARLRFLQTEYHIQ</sequence>
<protein>
    <submittedName>
        <fullName evidence="1">Glycosyltransferase family 1 protein</fullName>
    </submittedName>
</protein>
<dbReference type="RefSeq" id="WP_130515252.1">
    <property type="nucleotide sequence ID" value="NZ_SHMA01000001.1"/>
</dbReference>
<keyword evidence="1" id="KW-0808">Transferase</keyword>
<dbReference type="GO" id="GO:0016740">
    <property type="term" value="F:transferase activity"/>
    <property type="evidence" value="ECO:0007669"/>
    <property type="project" value="UniProtKB-KW"/>
</dbReference>
<organism evidence="1 2">
    <name type="scientific">Pseudoxanthomonas winnipegensis</name>
    <dbReference type="NCBI Taxonomy" id="2480810"/>
    <lineage>
        <taxon>Bacteria</taxon>
        <taxon>Pseudomonadati</taxon>
        <taxon>Pseudomonadota</taxon>
        <taxon>Gammaproteobacteria</taxon>
        <taxon>Lysobacterales</taxon>
        <taxon>Lysobacteraceae</taxon>
        <taxon>Pseudoxanthomonas</taxon>
    </lineage>
</organism>
<dbReference type="SUPFAM" id="SSF53756">
    <property type="entry name" value="UDP-Glycosyltransferase/glycogen phosphorylase"/>
    <property type="match status" value="1"/>
</dbReference>
<evidence type="ECO:0000313" key="2">
    <source>
        <dbReference type="Proteomes" id="UP000291286"/>
    </source>
</evidence>
<evidence type="ECO:0000313" key="1">
    <source>
        <dbReference type="EMBL" id="TAA33086.1"/>
    </source>
</evidence>
<dbReference type="AlphaFoldDB" id="A0A4Q8LQK0"/>
<dbReference type="Gene3D" id="3.40.50.2000">
    <property type="entry name" value="Glycogen Phosphorylase B"/>
    <property type="match status" value="1"/>
</dbReference>
<proteinExistence type="predicted"/>
<accession>A0A4Q8LQK0</accession>
<dbReference type="Pfam" id="PF13692">
    <property type="entry name" value="Glyco_trans_1_4"/>
    <property type="match status" value="1"/>
</dbReference>
<dbReference type="PANTHER" id="PTHR46656:SF3">
    <property type="entry name" value="PUTATIVE-RELATED"/>
    <property type="match status" value="1"/>
</dbReference>
<gene>
    <name evidence="1" type="ORF">EA661_02095</name>
</gene>
<dbReference type="CDD" id="cd01635">
    <property type="entry name" value="Glycosyltransferase_GTB-type"/>
    <property type="match status" value="1"/>
</dbReference>
<reference evidence="1 2" key="1">
    <citation type="submission" date="2019-02" db="EMBL/GenBank/DDBJ databases">
        <title>WGS of Pseudoxanthomonas species novum from clinical isolates.</title>
        <authorList>
            <person name="Bernier A.-M."/>
            <person name="Bernard K."/>
            <person name="Vachon A."/>
        </authorList>
    </citation>
    <scope>NUCLEOTIDE SEQUENCE [LARGE SCALE GENOMIC DNA]</scope>
    <source>
        <strain evidence="1 2">NML171202</strain>
    </source>
</reference>
<dbReference type="PANTHER" id="PTHR46656">
    <property type="entry name" value="PUTATIVE-RELATED"/>
    <property type="match status" value="1"/>
</dbReference>
<dbReference type="EMBL" id="SHMB01000001">
    <property type="protein sequence ID" value="TAA33086.1"/>
    <property type="molecule type" value="Genomic_DNA"/>
</dbReference>